<gene>
    <name evidence="2" type="ORF">C2G38_2320561</name>
</gene>
<name>A0A397UZD2_9GLOM</name>
<protein>
    <submittedName>
        <fullName evidence="2">Uncharacterized protein</fullName>
    </submittedName>
</protein>
<accession>A0A397UZD2</accession>
<dbReference type="Proteomes" id="UP000266673">
    <property type="component" value="Unassembled WGS sequence"/>
</dbReference>
<evidence type="ECO:0000313" key="2">
    <source>
        <dbReference type="EMBL" id="RIB15092.1"/>
    </source>
</evidence>
<feature type="region of interest" description="Disordered" evidence="1">
    <location>
        <begin position="19"/>
        <end position="75"/>
    </location>
</feature>
<sequence length="216" mass="25201">MLQKSRVKEEIEYLSPYIKQTASVKKNNQPQVCTLKLSSTKPRPKRPKERKPVNHRNRYQNDVGTSEGKTSSIEDKKKVYPYCQKLAEISKQEVDKSEQKRDEEITNESTKSIKIIEDKALEENDKKMLVKVEDESSVKENNVKFTKPLNGETLIHACERWLRWVKDFQLTYKWNEESKIKKSFTTESTKEIANVDNCSQAIIGVKEDEDNVLVFI</sequence>
<evidence type="ECO:0000313" key="3">
    <source>
        <dbReference type="Proteomes" id="UP000266673"/>
    </source>
</evidence>
<feature type="compositionally biased region" description="Basic residues" evidence="1">
    <location>
        <begin position="42"/>
        <end position="58"/>
    </location>
</feature>
<feature type="compositionally biased region" description="Polar residues" evidence="1">
    <location>
        <begin position="19"/>
        <end position="40"/>
    </location>
</feature>
<comment type="caution">
    <text evidence="2">The sequence shown here is derived from an EMBL/GenBank/DDBJ whole genome shotgun (WGS) entry which is preliminary data.</text>
</comment>
<feature type="compositionally biased region" description="Polar residues" evidence="1">
    <location>
        <begin position="60"/>
        <end position="71"/>
    </location>
</feature>
<evidence type="ECO:0000256" key="1">
    <source>
        <dbReference type="SAM" id="MobiDB-lite"/>
    </source>
</evidence>
<organism evidence="2 3">
    <name type="scientific">Gigaspora rosea</name>
    <dbReference type="NCBI Taxonomy" id="44941"/>
    <lineage>
        <taxon>Eukaryota</taxon>
        <taxon>Fungi</taxon>
        <taxon>Fungi incertae sedis</taxon>
        <taxon>Mucoromycota</taxon>
        <taxon>Glomeromycotina</taxon>
        <taxon>Glomeromycetes</taxon>
        <taxon>Diversisporales</taxon>
        <taxon>Gigasporaceae</taxon>
        <taxon>Gigaspora</taxon>
    </lineage>
</organism>
<keyword evidence="3" id="KW-1185">Reference proteome</keyword>
<reference evidence="2 3" key="1">
    <citation type="submission" date="2018-06" db="EMBL/GenBank/DDBJ databases">
        <title>Comparative genomics reveals the genomic features of Rhizophagus irregularis, R. cerebriforme, R. diaphanum and Gigaspora rosea, and their symbiotic lifestyle signature.</title>
        <authorList>
            <person name="Morin E."/>
            <person name="San Clemente H."/>
            <person name="Chen E.C.H."/>
            <person name="De La Providencia I."/>
            <person name="Hainaut M."/>
            <person name="Kuo A."/>
            <person name="Kohler A."/>
            <person name="Murat C."/>
            <person name="Tang N."/>
            <person name="Roy S."/>
            <person name="Loubradou J."/>
            <person name="Henrissat B."/>
            <person name="Grigoriev I.V."/>
            <person name="Corradi N."/>
            <person name="Roux C."/>
            <person name="Martin F.M."/>
        </authorList>
    </citation>
    <scope>NUCLEOTIDE SEQUENCE [LARGE SCALE GENOMIC DNA]</scope>
    <source>
        <strain evidence="2 3">DAOM 194757</strain>
    </source>
</reference>
<proteinExistence type="predicted"/>
<dbReference type="EMBL" id="QKWP01000772">
    <property type="protein sequence ID" value="RIB15092.1"/>
    <property type="molecule type" value="Genomic_DNA"/>
</dbReference>
<dbReference type="AlphaFoldDB" id="A0A397UZD2"/>